<dbReference type="eggNOG" id="COG0438">
    <property type="taxonomic scope" value="Bacteria"/>
</dbReference>
<name>E8JMU7_STREI</name>
<dbReference type="InterPro" id="IPR001296">
    <property type="entry name" value="Glyco_trans_1"/>
</dbReference>
<dbReference type="GO" id="GO:0016757">
    <property type="term" value="F:glycosyltransferase activity"/>
    <property type="evidence" value="ECO:0007669"/>
    <property type="project" value="UniProtKB-KW"/>
</dbReference>
<dbReference type="RefSeq" id="WP_004231365.1">
    <property type="nucleotide sequence ID" value="NZ_GL698429.1"/>
</dbReference>
<organism evidence="2 3">
    <name type="scientific">Streptococcus equinus ATCC 9812</name>
    <dbReference type="NCBI Taxonomy" id="525379"/>
    <lineage>
        <taxon>Bacteria</taxon>
        <taxon>Bacillati</taxon>
        <taxon>Bacillota</taxon>
        <taxon>Bacilli</taxon>
        <taxon>Lactobacillales</taxon>
        <taxon>Streptococcaceae</taxon>
        <taxon>Streptococcus</taxon>
    </lineage>
</organism>
<proteinExistence type="predicted"/>
<gene>
    <name evidence="2" type="ORF">HMPREF0819_0320</name>
</gene>
<feature type="domain" description="Glycosyl transferase family 1" evidence="1">
    <location>
        <begin position="184"/>
        <end position="336"/>
    </location>
</feature>
<comment type="caution">
    <text evidence="2">The sequence shown here is derived from an EMBL/GenBank/DDBJ whole genome shotgun (WGS) entry which is preliminary data.</text>
</comment>
<evidence type="ECO:0000313" key="2">
    <source>
        <dbReference type="EMBL" id="EFW89487.1"/>
    </source>
</evidence>
<sequence length="373" mass="43324">MKKILIMGMSPVLAGTETFIMTYYRYLDKTKFKIDFLVNTKEKIIFEKEILQNGSKIYRLPRKGKNLKKYYQSLDDLFKSFSGEYDIFWFNGMGIVNLDYFIYAKKYGIERRIMHSHSSKWGGNFIRRIFHEMNRRKLDDVATDYFACSETAADFMFPTKIRSKVKIINNAIEMENFTFDSLKRQEIRDELGWPENVKIVGNVGRLSYQKNQGALIDYFYEAYKQEQNLRLVILGSKTSNDKTKEIVENKIKNYGLEKVVKLVGTQNDMKSWLSALDLFIMTSKFEGLPLSAVEAQANGLPVLLSDSITKETQINDNVIFLPLGDSVTTWADKIISQSYQDRLPKEQVQLNFDSKGFNIKTQVANIEKILNDK</sequence>
<dbReference type="AlphaFoldDB" id="E8JMU7"/>
<dbReference type="Gene3D" id="3.40.50.2000">
    <property type="entry name" value="Glycogen Phosphorylase B"/>
    <property type="match status" value="2"/>
</dbReference>
<dbReference type="Proteomes" id="UP000005699">
    <property type="component" value="Unassembled WGS sequence"/>
</dbReference>
<evidence type="ECO:0000313" key="3">
    <source>
        <dbReference type="Proteomes" id="UP000005699"/>
    </source>
</evidence>
<keyword evidence="2" id="KW-0808">Transferase</keyword>
<dbReference type="PANTHER" id="PTHR12526:SF630">
    <property type="entry name" value="GLYCOSYLTRANSFERASE"/>
    <property type="match status" value="1"/>
</dbReference>
<protein>
    <submittedName>
        <fullName evidence="2">Glycosyltransferase, group 1 family protein</fullName>
        <ecNumber evidence="2">2.4.-.-</ecNumber>
    </submittedName>
</protein>
<dbReference type="Pfam" id="PF00534">
    <property type="entry name" value="Glycos_transf_1"/>
    <property type="match status" value="1"/>
</dbReference>
<reference evidence="2 3" key="1">
    <citation type="submission" date="2010-12" db="EMBL/GenBank/DDBJ databases">
        <authorList>
            <person name="Muzny D."/>
            <person name="Qin X."/>
            <person name="Deng J."/>
            <person name="Jiang H."/>
            <person name="Liu Y."/>
            <person name="Qu J."/>
            <person name="Song X.-Z."/>
            <person name="Zhang L."/>
            <person name="Thornton R."/>
            <person name="Coyle M."/>
            <person name="Francisco L."/>
            <person name="Jackson L."/>
            <person name="Javaid M."/>
            <person name="Korchina V."/>
            <person name="Kovar C."/>
            <person name="Mata R."/>
            <person name="Mathew T."/>
            <person name="Ngo R."/>
            <person name="Nguyen L."/>
            <person name="Nguyen N."/>
            <person name="Okwuonu G."/>
            <person name="Ongeri F."/>
            <person name="Pham C."/>
            <person name="Simmons D."/>
            <person name="Wilczek-Boney K."/>
            <person name="Hale W."/>
            <person name="Jakkamsetti A."/>
            <person name="Pham P."/>
            <person name="Ruth R."/>
            <person name="San Lucas F."/>
            <person name="Warren J."/>
            <person name="Zhang J."/>
            <person name="Zhao Z."/>
            <person name="Zhou C."/>
            <person name="Zhu D."/>
            <person name="Lee S."/>
            <person name="Bess C."/>
            <person name="Blankenburg K."/>
            <person name="Forbes L."/>
            <person name="Fu Q."/>
            <person name="Gubbala S."/>
            <person name="Hirani K."/>
            <person name="Jayaseelan J.C."/>
            <person name="Lara F."/>
            <person name="Munidasa M."/>
            <person name="Palculict T."/>
            <person name="Patil S."/>
            <person name="Pu L.-L."/>
            <person name="Saada N."/>
            <person name="Tang L."/>
            <person name="Weissenberger G."/>
            <person name="Zhu Y."/>
            <person name="Hemphill L."/>
            <person name="Shang Y."/>
            <person name="Youmans B."/>
            <person name="Ayvaz T."/>
            <person name="Ross M."/>
            <person name="Santibanez J."/>
            <person name="Aqrawi P."/>
            <person name="Gross S."/>
            <person name="Joshi V."/>
            <person name="Fowler G."/>
            <person name="Nazareth L."/>
            <person name="Reid J."/>
            <person name="Worley K."/>
            <person name="Petrosino J."/>
            <person name="Highlander S."/>
            <person name="Gibbs R."/>
        </authorList>
    </citation>
    <scope>NUCLEOTIDE SEQUENCE [LARGE SCALE GENOMIC DNA]</scope>
    <source>
        <strain evidence="2 3">ATCC 9812</strain>
    </source>
</reference>
<evidence type="ECO:0000259" key="1">
    <source>
        <dbReference type="Pfam" id="PF00534"/>
    </source>
</evidence>
<dbReference type="EC" id="2.4.-.-" evidence="2"/>
<dbReference type="PANTHER" id="PTHR12526">
    <property type="entry name" value="GLYCOSYLTRANSFERASE"/>
    <property type="match status" value="1"/>
</dbReference>
<accession>E8JMU7</accession>
<dbReference type="EMBL" id="AEVB01000008">
    <property type="protein sequence ID" value="EFW89487.1"/>
    <property type="molecule type" value="Genomic_DNA"/>
</dbReference>
<dbReference type="SUPFAM" id="SSF53756">
    <property type="entry name" value="UDP-Glycosyltransferase/glycogen phosphorylase"/>
    <property type="match status" value="1"/>
</dbReference>
<keyword evidence="2" id="KW-0328">Glycosyltransferase</keyword>
<dbReference type="HOGENOM" id="CLU_009583_33_1_9"/>